<gene>
    <name evidence="6 9" type="primary">rlmG</name>
    <name evidence="9" type="ORF">GCM10011357_00840</name>
</gene>
<evidence type="ECO:0000256" key="1">
    <source>
        <dbReference type="ARBA" id="ARBA00022490"/>
    </source>
</evidence>
<evidence type="ECO:0000256" key="5">
    <source>
        <dbReference type="ARBA" id="ARBA00022691"/>
    </source>
</evidence>
<sequence>MNTSLILTDKTLELYRYPASSQHKSEQAWDAADEYIVEQFAAQSGRNAKSLWIFNDDCGALCCALAAQNPCWMGDSLVSQLACQQNLKINKLNTNTVNFFDSLTLPAESPEWVLIKIPKTLALLEHQLCQLQSVVTTNTRIIAAGKVTQIHTSTLSLFEKYLGPVRTSLAKKKARLIFCQSQSNKGLVSPYPTCWNLPEHNWRIHNHANVFARQQLDIGARFMLQHLPDARGKSVIDLGCGNGILGMAMLAQRNAQNTCFVDESFMAVASARLNVQYNMADKLQRCEFVVSDCLSAFIPRKADLILCNPPFHQQQRITDHIAWHMFKQANDCLHTGGELRIIGNRHLDYHHKLKRLFGSYHQVAANNKFSILSAIKK</sequence>
<keyword evidence="4 6" id="KW-0808">Transferase</keyword>
<dbReference type="PANTHER" id="PTHR47816:SF5">
    <property type="entry name" value="RIBOSOMAL RNA LARGE SUBUNIT METHYLTRANSFERASE G"/>
    <property type="match status" value="1"/>
</dbReference>
<dbReference type="PANTHER" id="PTHR47816">
    <property type="entry name" value="RIBOSOMAL RNA SMALL SUBUNIT METHYLTRANSFERASE C"/>
    <property type="match status" value="1"/>
</dbReference>
<dbReference type="EC" id="2.1.1.174" evidence="6"/>
<keyword evidence="3 6" id="KW-0489">Methyltransferase</keyword>
<evidence type="ECO:0000256" key="6">
    <source>
        <dbReference type="HAMAP-Rule" id="MF_01859"/>
    </source>
</evidence>
<evidence type="ECO:0000256" key="2">
    <source>
        <dbReference type="ARBA" id="ARBA00022552"/>
    </source>
</evidence>
<evidence type="ECO:0000313" key="9">
    <source>
        <dbReference type="EMBL" id="GGD48726.1"/>
    </source>
</evidence>
<feature type="domain" description="Methyltransferase small" evidence="7">
    <location>
        <begin position="202"/>
        <end position="372"/>
    </location>
</feature>
<proteinExistence type="inferred from homology"/>
<dbReference type="Gene3D" id="3.40.50.150">
    <property type="entry name" value="Vaccinia Virus protein VP39"/>
    <property type="match status" value="2"/>
</dbReference>
<dbReference type="CDD" id="cd02440">
    <property type="entry name" value="AdoMet_MTases"/>
    <property type="match status" value="1"/>
</dbReference>
<reference evidence="10" key="1">
    <citation type="journal article" date="2019" name="Int. J. Syst. Evol. Microbiol.">
        <title>The Global Catalogue of Microorganisms (GCM) 10K type strain sequencing project: providing services to taxonomists for standard genome sequencing and annotation.</title>
        <authorList>
            <consortium name="The Broad Institute Genomics Platform"/>
            <consortium name="The Broad Institute Genome Sequencing Center for Infectious Disease"/>
            <person name="Wu L."/>
            <person name="Ma J."/>
        </authorList>
    </citation>
    <scope>NUCLEOTIDE SEQUENCE [LARGE SCALE GENOMIC DNA]</scope>
    <source>
        <strain evidence="10">CGMCC 1.12923</strain>
    </source>
</reference>
<evidence type="ECO:0000256" key="3">
    <source>
        <dbReference type="ARBA" id="ARBA00022603"/>
    </source>
</evidence>
<keyword evidence="10" id="KW-1185">Reference proteome</keyword>
<comment type="subcellular location">
    <subcellularLocation>
        <location evidence="6">Cytoplasm</location>
    </subcellularLocation>
</comment>
<feature type="domain" description="RlmG N-terminal" evidence="8">
    <location>
        <begin position="3"/>
        <end position="182"/>
    </location>
</feature>
<comment type="caution">
    <text evidence="9">The sequence shown here is derived from an EMBL/GenBank/DDBJ whole genome shotgun (WGS) entry which is preliminary data.</text>
</comment>
<name>A0ABQ1QVR5_9ALTE</name>
<dbReference type="Pfam" id="PF26049">
    <property type="entry name" value="RLMG_N"/>
    <property type="match status" value="1"/>
</dbReference>
<comment type="function">
    <text evidence="6">Specifically methylates the guanine in position 1835 (m2G1835) of 23S rRNA.</text>
</comment>
<organism evidence="9 10">
    <name type="scientific">Lacimicrobium alkaliphilum</name>
    <dbReference type="NCBI Taxonomy" id="1526571"/>
    <lineage>
        <taxon>Bacteria</taxon>
        <taxon>Pseudomonadati</taxon>
        <taxon>Pseudomonadota</taxon>
        <taxon>Gammaproteobacteria</taxon>
        <taxon>Alteromonadales</taxon>
        <taxon>Alteromonadaceae</taxon>
        <taxon>Lacimicrobium</taxon>
    </lineage>
</organism>
<dbReference type="InterPro" id="IPR058679">
    <property type="entry name" value="RlmG_N"/>
</dbReference>
<dbReference type="RefSeq" id="WP_099033418.1">
    <property type="nucleotide sequence ID" value="NZ_BMGJ01000001.1"/>
</dbReference>
<dbReference type="EMBL" id="BMGJ01000001">
    <property type="protein sequence ID" value="GGD48726.1"/>
    <property type="molecule type" value="Genomic_DNA"/>
</dbReference>
<evidence type="ECO:0000313" key="10">
    <source>
        <dbReference type="Proteomes" id="UP000614272"/>
    </source>
</evidence>
<dbReference type="SUPFAM" id="SSF53335">
    <property type="entry name" value="S-adenosyl-L-methionine-dependent methyltransferases"/>
    <property type="match status" value="1"/>
</dbReference>
<dbReference type="Proteomes" id="UP000614272">
    <property type="component" value="Unassembled WGS sequence"/>
</dbReference>
<dbReference type="InterPro" id="IPR007848">
    <property type="entry name" value="Small_mtfrase_dom"/>
</dbReference>
<accession>A0ABQ1QVR5</accession>
<dbReference type="InterPro" id="IPR046977">
    <property type="entry name" value="RsmC/RlmG"/>
</dbReference>
<dbReference type="InterPro" id="IPR017237">
    <property type="entry name" value="RLMG"/>
</dbReference>
<comment type="similarity">
    <text evidence="6">Belongs to the methyltransferase superfamily. RlmG family.</text>
</comment>
<dbReference type="PROSITE" id="PS00092">
    <property type="entry name" value="N6_MTASE"/>
    <property type="match status" value="1"/>
</dbReference>
<dbReference type="GO" id="GO:0008168">
    <property type="term" value="F:methyltransferase activity"/>
    <property type="evidence" value="ECO:0007669"/>
    <property type="project" value="UniProtKB-KW"/>
</dbReference>
<dbReference type="InterPro" id="IPR002052">
    <property type="entry name" value="DNA_methylase_N6_adenine_CS"/>
</dbReference>
<comment type="catalytic activity">
    <reaction evidence="6">
        <text>guanosine(1835) in 23S rRNA + S-adenosyl-L-methionine = N(2)-methylguanosine(1835) in 23S rRNA + S-adenosyl-L-homocysteine + H(+)</text>
        <dbReference type="Rhea" id="RHEA:42744"/>
        <dbReference type="Rhea" id="RHEA-COMP:10217"/>
        <dbReference type="Rhea" id="RHEA-COMP:10218"/>
        <dbReference type="ChEBI" id="CHEBI:15378"/>
        <dbReference type="ChEBI" id="CHEBI:57856"/>
        <dbReference type="ChEBI" id="CHEBI:59789"/>
        <dbReference type="ChEBI" id="CHEBI:74269"/>
        <dbReference type="ChEBI" id="CHEBI:74481"/>
        <dbReference type="EC" id="2.1.1.174"/>
    </reaction>
</comment>
<dbReference type="InterPro" id="IPR029063">
    <property type="entry name" value="SAM-dependent_MTases_sf"/>
</dbReference>
<keyword evidence="2 6" id="KW-0698">rRNA processing</keyword>
<dbReference type="HAMAP" id="MF_01859">
    <property type="entry name" value="23SrRNA_methyltr_G"/>
    <property type="match status" value="1"/>
</dbReference>
<protein>
    <recommendedName>
        <fullName evidence="6">Ribosomal RNA large subunit methyltransferase G</fullName>
        <ecNumber evidence="6">2.1.1.174</ecNumber>
    </recommendedName>
    <alternativeName>
        <fullName evidence="6">23S rRNA m2G1835 methyltransferase</fullName>
    </alternativeName>
    <alternativeName>
        <fullName evidence="6">rRNA (guanine-N(2)-)-methyltransferase RlmG</fullName>
    </alternativeName>
</protein>
<dbReference type="Pfam" id="PF05175">
    <property type="entry name" value="MTS"/>
    <property type="match status" value="1"/>
</dbReference>
<dbReference type="PIRSF" id="PIRSF037565">
    <property type="entry name" value="RRNA_m2G_Mtase_RsmD_prd"/>
    <property type="match status" value="1"/>
</dbReference>
<evidence type="ECO:0000259" key="8">
    <source>
        <dbReference type="Pfam" id="PF26049"/>
    </source>
</evidence>
<keyword evidence="5 6" id="KW-0949">S-adenosyl-L-methionine</keyword>
<dbReference type="GO" id="GO:0032259">
    <property type="term" value="P:methylation"/>
    <property type="evidence" value="ECO:0007669"/>
    <property type="project" value="UniProtKB-KW"/>
</dbReference>
<evidence type="ECO:0000259" key="7">
    <source>
        <dbReference type="Pfam" id="PF05175"/>
    </source>
</evidence>
<evidence type="ECO:0000256" key="4">
    <source>
        <dbReference type="ARBA" id="ARBA00022679"/>
    </source>
</evidence>
<keyword evidence="1 6" id="KW-0963">Cytoplasm</keyword>